<evidence type="ECO:0000313" key="2">
    <source>
        <dbReference type="Proteomes" id="UP000314294"/>
    </source>
</evidence>
<gene>
    <name evidence="1" type="ORF">EYF80_026610</name>
</gene>
<evidence type="ECO:0000313" key="1">
    <source>
        <dbReference type="EMBL" id="TNN63146.1"/>
    </source>
</evidence>
<accession>A0A4Z2HBK8</accession>
<organism evidence="1 2">
    <name type="scientific">Liparis tanakae</name>
    <name type="common">Tanaka's snailfish</name>
    <dbReference type="NCBI Taxonomy" id="230148"/>
    <lineage>
        <taxon>Eukaryota</taxon>
        <taxon>Metazoa</taxon>
        <taxon>Chordata</taxon>
        <taxon>Craniata</taxon>
        <taxon>Vertebrata</taxon>
        <taxon>Euteleostomi</taxon>
        <taxon>Actinopterygii</taxon>
        <taxon>Neopterygii</taxon>
        <taxon>Teleostei</taxon>
        <taxon>Neoteleostei</taxon>
        <taxon>Acanthomorphata</taxon>
        <taxon>Eupercaria</taxon>
        <taxon>Perciformes</taxon>
        <taxon>Cottioidei</taxon>
        <taxon>Cottales</taxon>
        <taxon>Liparidae</taxon>
        <taxon>Liparis</taxon>
    </lineage>
</organism>
<sequence>MGDDCNSGVIQVEPGGNLPVGDDEDVPHPGGVSLHGAQRIAQLLVVLKTAGRHVFVLFGLEGNNGQILLGLLRQVGEVLRGVQVQQGDAGLGNRPGNTRKPLETTSTETVVAGWKALFIGSSSLAAEKEEESAGSSLRVTLAGRAGSRASMGAMIQWDSRHSGLTLRRRRR</sequence>
<dbReference type="Proteomes" id="UP000314294">
    <property type="component" value="Unassembled WGS sequence"/>
</dbReference>
<name>A0A4Z2HBK8_9TELE</name>
<keyword evidence="2" id="KW-1185">Reference proteome</keyword>
<protein>
    <submittedName>
        <fullName evidence="1">Uncharacterized protein</fullName>
    </submittedName>
</protein>
<dbReference type="AlphaFoldDB" id="A0A4Z2HBK8"/>
<dbReference type="EMBL" id="SRLO01000279">
    <property type="protein sequence ID" value="TNN63146.1"/>
    <property type="molecule type" value="Genomic_DNA"/>
</dbReference>
<comment type="caution">
    <text evidence="1">The sequence shown here is derived from an EMBL/GenBank/DDBJ whole genome shotgun (WGS) entry which is preliminary data.</text>
</comment>
<reference evidence="1 2" key="1">
    <citation type="submission" date="2019-03" db="EMBL/GenBank/DDBJ databases">
        <title>First draft genome of Liparis tanakae, snailfish: a comprehensive survey of snailfish specific genes.</title>
        <authorList>
            <person name="Kim W."/>
            <person name="Song I."/>
            <person name="Jeong J.-H."/>
            <person name="Kim D."/>
            <person name="Kim S."/>
            <person name="Ryu S."/>
            <person name="Song J.Y."/>
            <person name="Lee S.K."/>
        </authorList>
    </citation>
    <scope>NUCLEOTIDE SEQUENCE [LARGE SCALE GENOMIC DNA]</scope>
    <source>
        <tissue evidence="1">Muscle</tissue>
    </source>
</reference>
<proteinExistence type="predicted"/>